<name>A0A4Z0YJ87_9PEZI</name>
<accession>A0A4Z0YJ87</accession>
<feature type="compositionally biased region" description="Polar residues" evidence="1">
    <location>
        <begin position="145"/>
        <end position="154"/>
    </location>
</feature>
<comment type="caution">
    <text evidence="2">The sequence shown here is derived from an EMBL/GenBank/DDBJ whole genome shotgun (WGS) entry which is preliminary data.</text>
</comment>
<dbReference type="Proteomes" id="UP000297716">
    <property type="component" value="Unassembled WGS sequence"/>
</dbReference>
<organism evidence="2 3">
    <name type="scientific">Xylaria hypoxylon</name>
    <dbReference type="NCBI Taxonomy" id="37992"/>
    <lineage>
        <taxon>Eukaryota</taxon>
        <taxon>Fungi</taxon>
        <taxon>Dikarya</taxon>
        <taxon>Ascomycota</taxon>
        <taxon>Pezizomycotina</taxon>
        <taxon>Sordariomycetes</taxon>
        <taxon>Xylariomycetidae</taxon>
        <taxon>Xylariales</taxon>
        <taxon>Xylariaceae</taxon>
        <taxon>Xylaria</taxon>
    </lineage>
</organism>
<evidence type="ECO:0008006" key="4">
    <source>
        <dbReference type="Google" id="ProtNLM"/>
    </source>
</evidence>
<evidence type="ECO:0000313" key="3">
    <source>
        <dbReference type="Proteomes" id="UP000297716"/>
    </source>
</evidence>
<feature type="compositionally biased region" description="Basic and acidic residues" evidence="1">
    <location>
        <begin position="199"/>
        <end position="217"/>
    </location>
</feature>
<dbReference type="STRING" id="37992.A0A4Z0YJ87"/>
<keyword evidence="3" id="KW-1185">Reference proteome</keyword>
<evidence type="ECO:0000256" key="1">
    <source>
        <dbReference type="SAM" id="MobiDB-lite"/>
    </source>
</evidence>
<reference evidence="2 3" key="1">
    <citation type="submission" date="2019-03" db="EMBL/GenBank/DDBJ databases">
        <title>Draft genome sequence of Xylaria hypoxylon DSM 108379, a ubiquitous saprotrophic-parasitic fungi on hardwood.</title>
        <authorList>
            <person name="Buettner E."/>
            <person name="Leonhardt S."/>
            <person name="Gebauer A.M."/>
            <person name="Liers C."/>
            <person name="Hofrichter M."/>
            <person name="Kellner H."/>
        </authorList>
    </citation>
    <scope>NUCLEOTIDE SEQUENCE [LARGE SCALE GENOMIC DNA]</scope>
    <source>
        <strain evidence="2 3">DSM 108379</strain>
    </source>
</reference>
<feature type="compositionally biased region" description="Basic and acidic residues" evidence="1">
    <location>
        <begin position="174"/>
        <end position="184"/>
    </location>
</feature>
<dbReference type="AlphaFoldDB" id="A0A4Z0YJ87"/>
<dbReference type="EMBL" id="SKBN01000355">
    <property type="protein sequence ID" value="TGJ78743.1"/>
    <property type="molecule type" value="Genomic_DNA"/>
</dbReference>
<feature type="compositionally biased region" description="Polar residues" evidence="1">
    <location>
        <begin position="126"/>
        <end position="136"/>
    </location>
</feature>
<feature type="compositionally biased region" description="Polar residues" evidence="1">
    <location>
        <begin position="189"/>
        <end position="198"/>
    </location>
</feature>
<dbReference type="OrthoDB" id="5388207at2759"/>
<protein>
    <recommendedName>
        <fullName evidence="4">Glycine-rich cell wall structural protein 1</fullName>
    </recommendedName>
</protein>
<evidence type="ECO:0000313" key="2">
    <source>
        <dbReference type="EMBL" id="TGJ78743.1"/>
    </source>
</evidence>
<sequence>MDTINNMAASAAKAVWGENKPSTEEPVSGRYGDTTKGEPYDAGNLGMLNSLPSLRDVIDSFPSNLYTTEPTSATTGNEASTTGLTNDHFNGDATEDAKFVKNTGTATEGHDTADNPSSDLKAKSGPSDSSKGQGDTRSPEEPLTNPKSAPTDVNDTPEEGINEAQDLDGPGPKPLREVAKEKGGDAGNDSASSINNTNNKKDTKEIGEEEKKTEGTGEKYVQSSGLQADGGDFDATNPGAGREADRLMEVKGIHNATAPGSTPDNTTDAGDSGSPTSGKRSFGQKIKDKLHRH</sequence>
<feature type="compositionally biased region" description="Polar residues" evidence="1">
    <location>
        <begin position="258"/>
        <end position="279"/>
    </location>
</feature>
<feature type="region of interest" description="Disordered" evidence="1">
    <location>
        <begin position="1"/>
        <end position="44"/>
    </location>
</feature>
<gene>
    <name evidence="2" type="ORF">E0Z10_g10021</name>
</gene>
<proteinExistence type="predicted"/>
<feature type="region of interest" description="Disordered" evidence="1">
    <location>
        <begin position="61"/>
        <end position="293"/>
    </location>
</feature>
<feature type="compositionally biased region" description="Basic and acidic residues" evidence="1">
    <location>
        <begin position="242"/>
        <end position="252"/>
    </location>
</feature>
<feature type="compositionally biased region" description="Polar residues" evidence="1">
    <location>
        <begin position="61"/>
        <end position="88"/>
    </location>
</feature>